<dbReference type="AlphaFoldDB" id="A0AAW9PUA4"/>
<gene>
    <name evidence="2" type="ORF">V2H45_17110</name>
</gene>
<feature type="compositionally biased region" description="Basic and acidic residues" evidence="1">
    <location>
        <begin position="643"/>
        <end position="653"/>
    </location>
</feature>
<evidence type="ECO:0000313" key="3">
    <source>
        <dbReference type="Proteomes" id="UP001333818"/>
    </source>
</evidence>
<organism evidence="2 3">
    <name type="scientific">Tumidithrix elongata BACA0141</name>
    <dbReference type="NCBI Taxonomy" id="2716417"/>
    <lineage>
        <taxon>Bacteria</taxon>
        <taxon>Bacillati</taxon>
        <taxon>Cyanobacteriota</taxon>
        <taxon>Cyanophyceae</taxon>
        <taxon>Pseudanabaenales</taxon>
        <taxon>Pseudanabaenaceae</taxon>
        <taxon>Tumidithrix</taxon>
        <taxon>Tumidithrix elongata</taxon>
    </lineage>
</organism>
<feature type="compositionally biased region" description="Basic and acidic residues" evidence="1">
    <location>
        <begin position="363"/>
        <end position="413"/>
    </location>
</feature>
<sequence length="711" mass="78049">MRFKAGFMWAIAKQRLQQHQRTNSQPPSKPRSNWQKLFSLAFAIALCFYLTACGGDKPSNVKKSTVQGAGVTEVSPPIEIQRLSRFLDRYEPQVAIVSPKPDTVLDSTTVTVKFDVKDLPIFKNATFGLGPHVHVALDGQEYKALYDLNQAVTFENLLPGTHTIRAFASRPWHESFKNEGAYAQTTFHVFTKTGENTPSPQVPLLTYSRPVGTYGAEPIMLDFYLKNAPLHLVALEDDTVSDWQIRATLNGQSFTFDQWQPIYLKGFKPGKNWVKLELLDSTGKLIPNTFNSSAHAINYQPNGSDTLARLMRGEAIASIEKIVDPNYVPPAPPVEPVVVPVAPVVPAIAAPSVAPAPASTPEPKAEVKPEVKPEAKPEPKAEAKPEPKAEVKPEPKAEAKPEPKAEPKAEVKPEPAPLPTSEPVVVPPVVVPPVVTPAPSDKLTEPEVKKPEAKKRRFIPSFSSPKKAPAVTDFNKAIESKEVPVSKPQPPVVKKEPIAKPQPPVVKDEPKADSKVEPKSEPKVEPKVESKQVEPKVEPKAEPKAESKQDPKQEVKVKEAPVVQPSPTESPTSKPSFFDRFRPKETPKAVEPKKQEAPVSKPQPSAVKDEPKVEPTQAPKAVKAKEAPVVQPSPSTSPSHKQSILERYSKKENTQPVQPKPHLAPPQQVQQPISKFVPLQEKLKQQKEEAEKPAEDLAPSISGTSKPIKLR</sequence>
<accession>A0AAW9PUA4</accession>
<feature type="compositionally biased region" description="Basic and acidic residues" evidence="1">
    <location>
        <begin position="506"/>
        <end position="559"/>
    </location>
</feature>
<dbReference type="Proteomes" id="UP001333818">
    <property type="component" value="Unassembled WGS sequence"/>
</dbReference>
<proteinExistence type="predicted"/>
<feature type="compositionally biased region" description="Low complexity" evidence="1">
    <location>
        <begin position="565"/>
        <end position="576"/>
    </location>
</feature>
<name>A0AAW9PUA4_9CYAN</name>
<feature type="compositionally biased region" description="Basic and acidic residues" evidence="1">
    <location>
        <begin position="681"/>
        <end position="695"/>
    </location>
</feature>
<keyword evidence="3" id="KW-1185">Reference proteome</keyword>
<feature type="compositionally biased region" description="Low complexity" evidence="1">
    <location>
        <begin position="617"/>
        <end position="639"/>
    </location>
</feature>
<feature type="compositionally biased region" description="Basic and acidic residues" evidence="1">
    <location>
        <begin position="442"/>
        <end position="451"/>
    </location>
</feature>
<evidence type="ECO:0000256" key="1">
    <source>
        <dbReference type="SAM" id="MobiDB-lite"/>
    </source>
</evidence>
<dbReference type="EMBL" id="JAZBJZ010000079">
    <property type="protein sequence ID" value="MEE3718462.1"/>
    <property type="molecule type" value="Genomic_DNA"/>
</dbReference>
<comment type="caution">
    <text evidence="2">The sequence shown here is derived from an EMBL/GenBank/DDBJ whole genome shotgun (WGS) entry which is preliminary data.</text>
</comment>
<reference evidence="2" key="1">
    <citation type="submission" date="2024-01" db="EMBL/GenBank/DDBJ databases">
        <title>Bank of Algae and Cyanobacteria of the Azores (BACA) strain genomes.</title>
        <authorList>
            <person name="Luz R."/>
            <person name="Cordeiro R."/>
            <person name="Fonseca A."/>
            <person name="Goncalves V."/>
        </authorList>
    </citation>
    <scope>NUCLEOTIDE SEQUENCE</scope>
    <source>
        <strain evidence="2">BACA0141</strain>
    </source>
</reference>
<evidence type="ECO:0008006" key="4">
    <source>
        <dbReference type="Google" id="ProtNLM"/>
    </source>
</evidence>
<feature type="compositionally biased region" description="Basic and acidic residues" evidence="1">
    <location>
        <begin position="577"/>
        <end position="596"/>
    </location>
</feature>
<feature type="region of interest" description="Disordered" evidence="1">
    <location>
        <begin position="353"/>
        <end position="711"/>
    </location>
</feature>
<feature type="compositionally biased region" description="Low complexity" evidence="1">
    <location>
        <begin position="353"/>
        <end position="362"/>
    </location>
</feature>
<evidence type="ECO:0000313" key="2">
    <source>
        <dbReference type="EMBL" id="MEE3718462.1"/>
    </source>
</evidence>
<feature type="compositionally biased region" description="Pro residues" evidence="1">
    <location>
        <begin position="414"/>
        <end position="436"/>
    </location>
</feature>
<protein>
    <recommendedName>
        <fullName evidence="4">FHA domain containing protein</fullName>
    </recommendedName>
</protein>